<proteinExistence type="predicted"/>
<gene>
    <name evidence="1" type="ORF">L1987_47259</name>
</gene>
<reference evidence="1 2" key="2">
    <citation type="journal article" date="2022" name="Mol. Ecol. Resour.">
        <title>The genomes of chicory, endive, great burdock and yacon provide insights into Asteraceae paleo-polyploidization history and plant inulin production.</title>
        <authorList>
            <person name="Fan W."/>
            <person name="Wang S."/>
            <person name="Wang H."/>
            <person name="Wang A."/>
            <person name="Jiang F."/>
            <person name="Liu H."/>
            <person name="Zhao H."/>
            <person name="Xu D."/>
            <person name="Zhang Y."/>
        </authorList>
    </citation>
    <scope>NUCLEOTIDE SEQUENCE [LARGE SCALE GENOMIC DNA]</scope>
    <source>
        <strain evidence="2">cv. Yunnan</strain>
        <tissue evidence="1">Leaves</tissue>
    </source>
</reference>
<protein>
    <submittedName>
        <fullName evidence="1">Uncharacterized protein</fullName>
    </submittedName>
</protein>
<reference evidence="2" key="1">
    <citation type="journal article" date="2022" name="Mol. Ecol. Resour.">
        <title>The genomes of chicory, endive, great burdock and yacon provide insights into Asteraceae palaeo-polyploidization history and plant inulin production.</title>
        <authorList>
            <person name="Fan W."/>
            <person name="Wang S."/>
            <person name="Wang H."/>
            <person name="Wang A."/>
            <person name="Jiang F."/>
            <person name="Liu H."/>
            <person name="Zhao H."/>
            <person name="Xu D."/>
            <person name="Zhang Y."/>
        </authorList>
    </citation>
    <scope>NUCLEOTIDE SEQUENCE [LARGE SCALE GENOMIC DNA]</scope>
    <source>
        <strain evidence="2">cv. Yunnan</strain>
    </source>
</reference>
<keyword evidence="2" id="KW-1185">Reference proteome</keyword>
<evidence type="ECO:0000313" key="2">
    <source>
        <dbReference type="Proteomes" id="UP001056120"/>
    </source>
</evidence>
<comment type="caution">
    <text evidence="1">The sequence shown here is derived from an EMBL/GenBank/DDBJ whole genome shotgun (WGS) entry which is preliminary data.</text>
</comment>
<dbReference type="EMBL" id="CM042032">
    <property type="protein sequence ID" value="KAI3777459.1"/>
    <property type="molecule type" value="Genomic_DNA"/>
</dbReference>
<sequence length="89" mass="9429">MDALALGSLSTSGCSSMSTLVLRLDGYILTLRCAGGDTLALGSNRGRSPFRWGRVIGSEPWVMMEPCPNGCNTLFPVTILMPEALLPSP</sequence>
<name>A0ACB9G1F9_9ASTR</name>
<organism evidence="1 2">
    <name type="scientific">Smallanthus sonchifolius</name>
    <dbReference type="NCBI Taxonomy" id="185202"/>
    <lineage>
        <taxon>Eukaryota</taxon>
        <taxon>Viridiplantae</taxon>
        <taxon>Streptophyta</taxon>
        <taxon>Embryophyta</taxon>
        <taxon>Tracheophyta</taxon>
        <taxon>Spermatophyta</taxon>
        <taxon>Magnoliopsida</taxon>
        <taxon>eudicotyledons</taxon>
        <taxon>Gunneridae</taxon>
        <taxon>Pentapetalae</taxon>
        <taxon>asterids</taxon>
        <taxon>campanulids</taxon>
        <taxon>Asterales</taxon>
        <taxon>Asteraceae</taxon>
        <taxon>Asteroideae</taxon>
        <taxon>Heliantheae alliance</taxon>
        <taxon>Millerieae</taxon>
        <taxon>Smallanthus</taxon>
    </lineage>
</organism>
<evidence type="ECO:0000313" key="1">
    <source>
        <dbReference type="EMBL" id="KAI3777459.1"/>
    </source>
</evidence>
<dbReference type="Proteomes" id="UP001056120">
    <property type="component" value="Linkage Group LG15"/>
</dbReference>
<accession>A0ACB9G1F9</accession>